<evidence type="ECO:0000313" key="2">
    <source>
        <dbReference type="Proteomes" id="UP000215335"/>
    </source>
</evidence>
<protein>
    <submittedName>
        <fullName evidence="1">Uncharacterized protein</fullName>
    </submittedName>
</protein>
<gene>
    <name evidence="1" type="ORF">TSAR_004488</name>
</gene>
<evidence type="ECO:0000313" key="1">
    <source>
        <dbReference type="EMBL" id="OXU29813.1"/>
    </source>
</evidence>
<keyword evidence="2" id="KW-1185">Reference proteome</keyword>
<dbReference type="Proteomes" id="UP000215335">
    <property type="component" value="Unassembled WGS sequence"/>
</dbReference>
<accession>A0A232FGX0</accession>
<proteinExistence type="predicted"/>
<dbReference type="AlphaFoldDB" id="A0A232FGX0"/>
<dbReference type="EMBL" id="NNAY01000236">
    <property type="protein sequence ID" value="OXU29813.1"/>
    <property type="molecule type" value="Genomic_DNA"/>
</dbReference>
<sequence length="44" mass="5297">MEKKLILWAYKSNEEAYIGSNRERNTRKKSILLLSQCKVVRNRE</sequence>
<comment type="caution">
    <text evidence="1">The sequence shown here is derived from an EMBL/GenBank/DDBJ whole genome shotgun (WGS) entry which is preliminary data.</text>
</comment>
<organism evidence="1 2">
    <name type="scientific">Trichomalopsis sarcophagae</name>
    <dbReference type="NCBI Taxonomy" id="543379"/>
    <lineage>
        <taxon>Eukaryota</taxon>
        <taxon>Metazoa</taxon>
        <taxon>Ecdysozoa</taxon>
        <taxon>Arthropoda</taxon>
        <taxon>Hexapoda</taxon>
        <taxon>Insecta</taxon>
        <taxon>Pterygota</taxon>
        <taxon>Neoptera</taxon>
        <taxon>Endopterygota</taxon>
        <taxon>Hymenoptera</taxon>
        <taxon>Apocrita</taxon>
        <taxon>Proctotrupomorpha</taxon>
        <taxon>Chalcidoidea</taxon>
        <taxon>Pteromalidae</taxon>
        <taxon>Pteromalinae</taxon>
        <taxon>Trichomalopsis</taxon>
    </lineage>
</organism>
<name>A0A232FGX0_9HYME</name>
<reference evidence="1 2" key="1">
    <citation type="journal article" date="2017" name="Curr. Biol.">
        <title>The Evolution of Venom by Co-option of Single-Copy Genes.</title>
        <authorList>
            <person name="Martinson E.O."/>
            <person name="Mrinalini"/>
            <person name="Kelkar Y.D."/>
            <person name="Chang C.H."/>
            <person name="Werren J.H."/>
        </authorList>
    </citation>
    <scope>NUCLEOTIDE SEQUENCE [LARGE SCALE GENOMIC DNA]</scope>
    <source>
        <strain evidence="1 2">Alberta</strain>
        <tissue evidence="1">Whole body</tissue>
    </source>
</reference>